<dbReference type="InParanoid" id="A0A212ENX2"/>
<evidence type="ECO:0000256" key="1">
    <source>
        <dbReference type="SAM" id="Phobius"/>
    </source>
</evidence>
<dbReference type="Proteomes" id="UP000007151">
    <property type="component" value="Unassembled WGS sequence"/>
</dbReference>
<proteinExistence type="predicted"/>
<feature type="transmembrane region" description="Helical" evidence="1">
    <location>
        <begin position="12"/>
        <end position="31"/>
    </location>
</feature>
<evidence type="ECO:0000313" key="2">
    <source>
        <dbReference type="EMBL" id="OWR43183.1"/>
    </source>
</evidence>
<organism evidence="2 3">
    <name type="scientific">Danaus plexippus plexippus</name>
    <dbReference type="NCBI Taxonomy" id="278856"/>
    <lineage>
        <taxon>Eukaryota</taxon>
        <taxon>Metazoa</taxon>
        <taxon>Ecdysozoa</taxon>
        <taxon>Arthropoda</taxon>
        <taxon>Hexapoda</taxon>
        <taxon>Insecta</taxon>
        <taxon>Pterygota</taxon>
        <taxon>Neoptera</taxon>
        <taxon>Endopterygota</taxon>
        <taxon>Lepidoptera</taxon>
        <taxon>Glossata</taxon>
        <taxon>Ditrysia</taxon>
        <taxon>Papilionoidea</taxon>
        <taxon>Nymphalidae</taxon>
        <taxon>Danainae</taxon>
        <taxon>Danaini</taxon>
        <taxon>Danaina</taxon>
        <taxon>Danaus</taxon>
        <taxon>Danaus</taxon>
    </lineage>
</organism>
<protein>
    <submittedName>
        <fullName evidence="2">Uncharacterized protein</fullName>
    </submittedName>
</protein>
<comment type="caution">
    <text evidence="2">The sequence shown here is derived from an EMBL/GenBank/DDBJ whole genome shotgun (WGS) entry which is preliminary data.</text>
</comment>
<dbReference type="AlphaFoldDB" id="A0A212ENX2"/>
<name>A0A212ENX2_DANPL</name>
<dbReference type="EMBL" id="AGBW02013604">
    <property type="protein sequence ID" value="OWR43183.1"/>
    <property type="molecule type" value="Genomic_DNA"/>
</dbReference>
<gene>
    <name evidence="2" type="ORF">KGM_208348</name>
</gene>
<evidence type="ECO:0000313" key="3">
    <source>
        <dbReference type="Proteomes" id="UP000007151"/>
    </source>
</evidence>
<reference evidence="2 3" key="1">
    <citation type="journal article" date="2011" name="Cell">
        <title>The monarch butterfly genome yields insights into long-distance migration.</title>
        <authorList>
            <person name="Zhan S."/>
            <person name="Merlin C."/>
            <person name="Boore J.L."/>
            <person name="Reppert S.M."/>
        </authorList>
    </citation>
    <scope>NUCLEOTIDE SEQUENCE [LARGE SCALE GENOMIC DNA]</scope>
    <source>
        <strain evidence="2">F-2</strain>
    </source>
</reference>
<keyword evidence="1" id="KW-0812">Transmembrane</keyword>
<keyword evidence="1" id="KW-0472">Membrane</keyword>
<keyword evidence="1" id="KW-1133">Transmembrane helix</keyword>
<dbReference type="KEGG" id="dpl:KGM_208348"/>
<keyword evidence="3" id="KW-1185">Reference proteome</keyword>
<sequence length="93" mass="10675">MYSSVHGTDLSPFFLLMSVVYSSCVLGAVMVKVPNEKTANKEDNETKYEDEESMLEMVFRVQPQVTTRRPALDNRWLVMAPQDQGKPFIFVKK</sequence>
<accession>A0A212ENX2</accession>